<evidence type="ECO:0000313" key="3">
    <source>
        <dbReference type="EMBL" id="NGM51501.1"/>
    </source>
</evidence>
<accession>A0A6G4R147</accession>
<dbReference type="InterPro" id="IPR042230">
    <property type="entry name" value="CusF_sf"/>
</dbReference>
<dbReference type="AlphaFoldDB" id="A0A6G4R147"/>
<dbReference type="EMBL" id="JAAKGT010000010">
    <property type="protein sequence ID" value="NGM51501.1"/>
    <property type="molecule type" value="Genomic_DNA"/>
</dbReference>
<sequence>MRKFILPALAVALIATTAHAQPPGGGRGPGGGGPPPGGAGGPGGGPGGGKQADLGKVVVVGVVRAIDPATERVTIAYQANEALNWPAGAMPFAMAKPGMLGGVAVGQTVRFTLSNHRIAAFLPEGGPGAPAGREGPGAPPPPGGGPGPDGGGDRPPPPPR</sequence>
<organism evidence="3">
    <name type="scientific">Caulobacter sp. 602-2</name>
    <dbReference type="NCBI Taxonomy" id="2710887"/>
    <lineage>
        <taxon>Bacteria</taxon>
        <taxon>Pseudomonadati</taxon>
        <taxon>Pseudomonadota</taxon>
        <taxon>Alphaproteobacteria</taxon>
        <taxon>Caulobacterales</taxon>
        <taxon>Caulobacteraceae</taxon>
        <taxon>Caulobacter</taxon>
    </lineage>
</organism>
<protein>
    <submittedName>
        <fullName evidence="3">Copper-binding protein</fullName>
    </submittedName>
</protein>
<comment type="caution">
    <text evidence="3">The sequence shown here is derived from an EMBL/GenBank/DDBJ whole genome shotgun (WGS) entry which is preliminary data.</text>
</comment>
<dbReference type="InterPro" id="IPR021647">
    <property type="entry name" value="CusF_Ec"/>
</dbReference>
<dbReference type="Gene3D" id="2.40.50.320">
    <property type="entry name" value="Copper binding periplasmic protein CusF"/>
    <property type="match status" value="1"/>
</dbReference>
<feature type="compositionally biased region" description="Gly residues" evidence="1">
    <location>
        <begin position="38"/>
        <end position="50"/>
    </location>
</feature>
<feature type="signal peptide" evidence="2">
    <location>
        <begin position="1"/>
        <end position="20"/>
    </location>
</feature>
<gene>
    <name evidence="3" type="ORF">G5B46_17965</name>
</gene>
<evidence type="ECO:0000256" key="1">
    <source>
        <dbReference type="SAM" id="MobiDB-lite"/>
    </source>
</evidence>
<dbReference type="RefSeq" id="WP_165261054.1">
    <property type="nucleotide sequence ID" value="NZ_JAAKGT010000010.1"/>
</dbReference>
<feature type="region of interest" description="Disordered" evidence="1">
    <location>
        <begin position="122"/>
        <end position="160"/>
    </location>
</feature>
<keyword evidence="2" id="KW-0732">Signal</keyword>
<dbReference type="Pfam" id="PF11604">
    <property type="entry name" value="CusF_Ec"/>
    <property type="match status" value="1"/>
</dbReference>
<proteinExistence type="predicted"/>
<feature type="chain" id="PRO_5026349568" evidence="2">
    <location>
        <begin position="21"/>
        <end position="160"/>
    </location>
</feature>
<evidence type="ECO:0000256" key="2">
    <source>
        <dbReference type="SAM" id="SignalP"/>
    </source>
</evidence>
<name>A0A6G4R147_9CAUL</name>
<reference evidence="3" key="1">
    <citation type="submission" date="2020-02" db="EMBL/GenBank/DDBJ databases">
        <authorList>
            <person name="Gao J."/>
            <person name="Sun J."/>
        </authorList>
    </citation>
    <scope>NUCLEOTIDE SEQUENCE</scope>
    <source>
        <strain evidence="3">602-2</strain>
    </source>
</reference>
<feature type="region of interest" description="Disordered" evidence="1">
    <location>
        <begin position="20"/>
        <end position="52"/>
    </location>
</feature>